<evidence type="ECO:0000256" key="1">
    <source>
        <dbReference type="ARBA" id="ARBA00006271"/>
    </source>
</evidence>
<evidence type="ECO:0000256" key="4">
    <source>
        <dbReference type="ARBA" id="ARBA00022840"/>
    </source>
</evidence>
<dbReference type="SUPFAM" id="SSF48334">
    <property type="entry name" value="DNA repair protein MutS, domain III"/>
    <property type="match status" value="1"/>
</dbReference>
<dbReference type="InterPro" id="IPR045076">
    <property type="entry name" value="MutS"/>
</dbReference>
<evidence type="ECO:0000256" key="5">
    <source>
        <dbReference type="ARBA" id="ARBA00023125"/>
    </source>
</evidence>
<dbReference type="InterPro" id="IPR027417">
    <property type="entry name" value="P-loop_NTPase"/>
</dbReference>
<evidence type="ECO:0000256" key="2">
    <source>
        <dbReference type="ARBA" id="ARBA00022741"/>
    </source>
</evidence>
<dbReference type="Gene3D" id="3.40.50.300">
    <property type="entry name" value="P-loop containing nucleotide triphosphate hydrolases"/>
    <property type="match status" value="1"/>
</dbReference>
<dbReference type="PANTHER" id="PTHR11361:SF34">
    <property type="entry name" value="DNA MISMATCH REPAIR PROTEIN MSH1, MITOCHONDRIAL"/>
    <property type="match status" value="1"/>
</dbReference>
<sequence length="976" mass="110995">MSITDEYFQLTTKYRAQYGERTIVLLQVGAFFEVYGLKNPRTKVVTGSQIAEFAQICQLSVSEKNVCVEQDHVVMAGFRDYTLEKYLQKLSENDYTAVVYTQTKEGKNVTRQLHAIYSAGTYISYDNDSSQQITNHIMCIWIEKYQALDKSARLSCGVATANIFTGKSEIFEYQTAYYMNPTTFDELERCVSTYCPSEVLVLSTTLPQDVVQTIVQYVGITHPSRHIFCASNMTDAVKNCTQQKYIHHMLTTFFGEESQQLCAEFSNNEIATQAFCYLLHFVQEHNPDLVRKIEIPRFSSQSKTMLLANHTLRQLNIIDDLSASGKQAGQYSSVLSFLNKCASPMGRRLFQQQLIAPTFDQEWLQKEYNMTELMLQPDTEPMIPMLRKQLATIRDIEKICRQIVLHKIYPDSIAHLYDSLQTIQQIHVCFAELPKVLEYLHHSTEKIDQVLHTMQTYLLIDRCRGIQSVQSFPHSIIQPGVSSSLDKIIQTYEENLQHFREIHAFFNKIMRAKEGGDAEYIKIHTTDKSGVSLQITKKRATVLKSLLKGLADPKIQLSGGLYFCVEDIKFSSASTSADEIEIPCLKNICKALLTSEESMNQEIAKSFQDFLTTFENLHLENLEKCALFVAKLDVLHCKAYLASNYNYCKPTIVADHQKSFVDARDLRHVLIEHIQINETYVPNDFCLNLPDQPLGVLLYGTNAVGKTSLIRALGIAVIMAQAGLYVPCSAFTYQPYQSIFSRILGNDNLFKGLSTFAVEMSELRMILRMADESSLILGDELCSGTETESALSIFTAGLLHLHAKGASFVFATHFHEILKFEEMQQMPKLALKHMAVHYDPQRDCLVYDRKLQDGPGNRMYGLEVCKSLYLPDDFLQSALAIRNKYYPTSRGELTHHTSTYNTQKIRGICEMCKTNMGEEIHHLQPQKEANDKGFIGTIHKNHPANLMTLCEACHLKQHKSSITQKRKKTTAGYAVL</sequence>
<reference evidence="9" key="1">
    <citation type="journal article" date="2020" name="Nature">
        <title>Giant virus diversity and host interactions through global metagenomics.</title>
        <authorList>
            <person name="Schulz F."/>
            <person name="Roux S."/>
            <person name="Paez-Espino D."/>
            <person name="Jungbluth S."/>
            <person name="Walsh D.A."/>
            <person name="Denef V.J."/>
            <person name="McMahon K.D."/>
            <person name="Konstantinidis K.T."/>
            <person name="Eloe-Fadrosh E.A."/>
            <person name="Kyrpides N.C."/>
            <person name="Woyke T."/>
        </authorList>
    </citation>
    <scope>NUCLEOTIDE SEQUENCE</scope>
    <source>
        <strain evidence="9">GVMAG-S-3300012000-57</strain>
    </source>
</reference>
<keyword evidence="3" id="KW-0227">DNA damage</keyword>
<dbReference type="Pfam" id="PF01624">
    <property type="entry name" value="MutS_I"/>
    <property type="match status" value="1"/>
</dbReference>
<feature type="domain" description="DNA mismatch repair proteins mutS family" evidence="8">
    <location>
        <begin position="693"/>
        <end position="883"/>
    </location>
</feature>
<dbReference type="SMART" id="SM00533">
    <property type="entry name" value="MUTSd"/>
    <property type="match status" value="1"/>
</dbReference>
<dbReference type="GO" id="GO:0005524">
    <property type="term" value="F:ATP binding"/>
    <property type="evidence" value="ECO:0007669"/>
    <property type="project" value="UniProtKB-KW"/>
</dbReference>
<dbReference type="InterPro" id="IPR036187">
    <property type="entry name" value="DNA_mismatch_repair_MutS_sf"/>
</dbReference>
<dbReference type="GO" id="GO:0140664">
    <property type="term" value="F:ATP-dependent DNA damage sensor activity"/>
    <property type="evidence" value="ECO:0007669"/>
    <property type="project" value="InterPro"/>
</dbReference>
<accession>A0A6C0KGU1</accession>
<name>A0A6C0KGU1_9ZZZZ</name>
<dbReference type="InterPro" id="IPR016151">
    <property type="entry name" value="DNA_mismatch_repair_MutS_N"/>
</dbReference>
<dbReference type="Gene3D" id="1.10.30.50">
    <property type="match status" value="1"/>
</dbReference>
<dbReference type="SUPFAM" id="SSF52540">
    <property type="entry name" value="P-loop containing nucleoside triphosphate hydrolases"/>
    <property type="match status" value="1"/>
</dbReference>
<evidence type="ECO:0000313" key="9">
    <source>
        <dbReference type="EMBL" id="QHU17212.1"/>
    </source>
</evidence>
<dbReference type="Pfam" id="PF05192">
    <property type="entry name" value="MutS_III"/>
    <property type="match status" value="1"/>
</dbReference>
<dbReference type="InterPro" id="IPR007696">
    <property type="entry name" value="DNA_mismatch_repair_MutS_core"/>
</dbReference>
<dbReference type="CDD" id="cd00085">
    <property type="entry name" value="HNHc"/>
    <property type="match status" value="1"/>
</dbReference>
<dbReference type="GO" id="GO:0030983">
    <property type="term" value="F:mismatched DNA binding"/>
    <property type="evidence" value="ECO:0007669"/>
    <property type="project" value="InterPro"/>
</dbReference>
<dbReference type="Pfam" id="PF00488">
    <property type="entry name" value="MutS_V"/>
    <property type="match status" value="1"/>
</dbReference>
<evidence type="ECO:0000259" key="7">
    <source>
        <dbReference type="SMART" id="SM00533"/>
    </source>
</evidence>
<dbReference type="PANTHER" id="PTHR11361">
    <property type="entry name" value="DNA MISMATCH REPAIR PROTEIN MUTS FAMILY MEMBER"/>
    <property type="match status" value="1"/>
</dbReference>
<dbReference type="InterPro" id="IPR007695">
    <property type="entry name" value="DNA_mismatch_repair_MutS-lik_N"/>
</dbReference>
<evidence type="ECO:0000256" key="3">
    <source>
        <dbReference type="ARBA" id="ARBA00022763"/>
    </source>
</evidence>
<keyword evidence="4" id="KW-0067">ATP-binding</keyword>
<evidence type="ECO:0000259" key="8">
    <source>
        <dbReference type="SMART" id="SM00534"/>
    </source>
</evidence>
<feature type="domain" description="DNA mismatch repair protein MutS core" evidence="7">
    <location>
        <begin position="329"/>
        <end position="674"/>
    </location>
</feature>
<comment type="similarity">
    <text evidence="1">Belongs to the DNA mismatch repair MutS family.</text>
</comment>
<dbReference type="SMART" id="SM00534">
    <property type="entry name" value="MUTSac"/>
    <property type="match status" value="1"/>
</dbReference>
<keyword evidence="6" id="KW-0234">DNA repair</keyword>
<dbReference type="InterPro" id="IPR000432">
    <property type="entry name" value="DNA_mismatch_repair_MutS_C"/>
</dbReference>
<dbReference type="InterPro" id="IPR017261">
    <property type="entry name" value="DNA_mismatch_repair_MutS/MSH"/>
</dbReference>
<dbReference type="GO" id="GO:0006298">
    <property type="term" value="P:mismatch repair"/>
    <property type="evidence" value="ECO:0007669"/>
    <property type="project" value="InterPro"/>
</dbReference>
<keyword evidence="5" id="KW-0238">DNA-binding</keyword>
<dbReference type="InterPro" id="IPR003615">
    <property type="entry name" value="HNH_nuc"/>
</dbReference>
<dbReference type="EMBL" id="MN740899">
    <property type="protein sequence ID" value="QHU17212.1"/>
    <property type="molecule type" value="Genomic_DNA"/>
</dbReference>
<organism evidence="9">
    <name type="scientific">viral metagenome</name>
    <dbReference type="NCBI Taxonomy" id="1070528"/>
    <lineage>
        <taxon>unclassified sequences</taxon>
        <taxon>metagenomes</taxon>
        <taxon>organismal metagenomes</taxon>
    </lineage>
</organism>
<dbReference type="Gene3D" id="1.10.1420.10">
    <property type="match status" value="2"/>
</dbReference>
<protein>
    <recommendedName>
        <fullName evidence="10">DNA mismatch repair proteins mutS family domain-containing protein</fullName>
    </recommendedName>
</protein>
<evidence type="ECO:0000256" key="6">
    <source>
        <dbReference type="ARBA" id="ARBA00023204"/>
    </source>
</evidence>
<keyword evidence="2" id="KW-0547">Nucleotide-binding</keyword>
<dbReference type="PIRSF" id="PIRSF037677">
    <property type="entry name" value="DNA_mis_repair_Msh6"/>
    <property type="match status" value="1"/>
</dbReference>
<proteinExistence type="inferred from homology"/>
<dbReference type="InterPro" id="IPR036678">
    <property type="entry name" value="MutS_con_dom_sf"/>
</dbReference>
<dbReference type="SUPFAM" id="SSF55271">
    <property type="entry name" value="DNA repair protein MutS, domain I"/>
    <property type="match status" value="1"/>
</dbReference>
<evidence type="ECO:0008006" key="10">
    <source>
        <dbReference type="Google" id="ProtNLM"/>
    </source>
</evidence>
<dbReference type="SUPFAM" id="SSF53150">
    <property type="entry name" value="DNA repair protein MutS, domain II"/>
    <property type="match status" value="1"/>
</dbReference>
<dbReference type="Gene3D" id="3.40.1170.10">
    <property type="entry name" value="DNA repair protein MutS, domain I"/>
    <property type="match status" value="1"/>
</dbReference>
<dbReference type="AlphaFoldDB" id="A0A6C0KGU1"/>